<dbReference type="SUPFAM" id="SSF52540">
    <property type="entry name" value="P-loop containing nucleoside triphosphate hydrolases"/>
    <property type="match status" value="1"/>
</dbReference>
<feature type="chain" id="PRO_5029882096" evidence="1">
    <location>
        <begin position="31"/>
        <end position="1465"/>
    </location>
</feature>
<evidence type="ECO:0000313" key="2">
    <source>
        <dbReference type="EMBL" id="KAF5221180.1"/>
    </source>
</evidence>
<gene>
    <name evidence="2" type="ORF">ECC02_005748</name>
</gene>
<dbReference type="InterPro" id="IPR027417">
    <property type="entry name" value="P-loop_NTPase"/>
</dbReference>
<feature type="signal peptide" evidence="1">
    <location>
        <begin position="1"/>
        <end position="30"/>
    </location>
</feature>
<comment type="caution">
    <text evidence="2">The sequence shown here is derived from an EMBL/GenBank/DDBJ whole genome shotgun (WGS) entry which is preliminary data.</text>
</comment>
<dbReference type="EMBL" id="JABDHM010000040">
    <property type="protein sequence ID" value="KAF5221180.1"/>
    <property type="molecule type" value="Genomic_DNA"/>
</dbReference>
<proteinExistence type="predicted"/>
<name>A0A7J6Y4K2_TRYCR</name>
<evidence type="ECO:0000256" key="1">
    <source>
        <dbReference type="SAM" id="SignalP"/>
    </source>
</evidence>
<dbReference type="Proteomes" id="UP000583944">
    <property type="component" value="Unassembled WGS sequence"/>
</dbReference>
<evidence type="ECO:0000313" key="3">
    <source>
        <dbReference type="Proteomes" id="UP000583944"/>
    </source>
</evidence>
<sequence length="1465" mass="163881">MFSCTGRSSWGLEGTLRVLLLAVSSQGVAGGHDTTGHVWSVVDDICQALVRLDGTCLQVHSSSLSSATRGNVLRAIILTGDAGLHQLLLGRGEEKDSSLLKLSGCRVGAEAEGEKNDVPSEEQLVEVISTHLMASMNNDGSWESLKLWNSPQWFIYVSGDTALHVTGAAASLPASVLQQRPGIVLWFHREEAPVVRDLPSPEATAWFADWWRSLQRSLLLPSVEPAMGLLLFGRREYSGDATAPCLTPGCLLVVEEDNGSWQVDWNHTPFEATLPSHSMTPLLPHEEIGDFVRQSSFCSPTEMEDLPIPKRGQRLPDRLSSEDVLEMLASEPVAKSSTKYSVSERGEIAPRLQLEFIQGCFAQIFLCIFADDTSLKPLSFAEPPPFRSSPSSSSPPVWYLQLVMQYAETGGTLTCALGGSLQLFLTPSADAASRFFLSSDDASKKESAGWNLHSVDHPGVLMKAVPSKTGWQFFLFSRQAMSPTPCVRVTVTSANREGAQERIFASEAAASSCSGLVYPETRVVLEDELPKRQREALFWRVRVVPSENAEELLYLAANLNSFGLAAVQPTELSNTSFLPVYASLTPLWRAHIMTQMKRHPHSCGIGPRASCHLPFSLISPTSFQSCVTLGSPFSPMSEKDFFSSCFSLPEKMKKGAASLQEMAGQCHLPLFVAASARFCQEPLHFVFVGSSAVGKTTMVQWLWAWSRGWGDAHMLRALHNWLQRRGDDIVEGNGEEDDGEKSVLTALLQSPLPSPLLGEETTTKIQSHQRVELKICGETHVFVGHDAQFLLQSFVGVNEAVLTVTDAAIPVSVKVVDIPGSSPRELLRTHCKAADVVICVVDMQDQFSLSWLEERLDVIAAGSSLEKETEWSGPFVAARIRQQQQQKFVLLKVNDESPRQVVFSRDVCRFLRRSGEVMRTPNIPWLLWSLPCVDEGAILRCSGMLYRDFVKLLQERHACRLVFAVMGWENDIVIRLQKLACHMDDNDGHSNDNKMREQPRMHELFEEIVSKELGRTIPTLSPSLCDVVAKEVLRSGVTAPLTKGLPLWWRVLRWLMLGFSISDPLAHCVWLALQTERENESDPGQTSIGNNNNHIFCENEEGRGNNDVDDEGDDLEILDALSKWWEHPISLRRLRFFLEEFYRLRWNSQQSSMDSFVFIALLARDVARLTFVNISLASVGTWLGHAVGSGNRISDGGDAMELFFALMFCKMGRERLSAVLPEDTNKRTNFFHEALIMSLVVFRLLHDASPLLGALHCMLPQEDVESNSMVSMHGNLVLQRIHNPFLISTEEEKLFYAVVKQAMGGGSEETECRLHDRPTPSSKEWEFIEEDAETMSSWNGSLYFENKKGRRAKNALSVLELVRSFRNVWPEADFDYPLEWYNKWTEEEETRFIDAFYRAIQRYEDGEHELRQRVCGDEALERFAPPRRTYVVTQPGYTEVDMELEVLYCGDVTTVEEEDLAPISL</sequence>
<dbReference type="Gene3D" id="3.40.50.300">
    <property type="entry name" value="P-loop containing nucleotide triphosphate hydrolases"/>
    <property type="match status" value="1"/>
</dbReference>
<dbReference type="VEuPathDB" id="TriTrypDB:BCY84_17413"/>
<keyword evidence="1" id="KW-0732">Signal</keyword>
<organism evidence="2 3">
    <name type="scientific">Trypanosoma cruzi</name>
    <dbReference type="NCBI Taxonomy" id="5693"/>
    <lineage>
        <taxon>Eukaryota</taxon>
        <taxon>Discoba</taxon>
        <taxon>Euglenozoa</taxon>
        <taxon>Kinetoplastea</taxon>
        <taxon>Metakinetoplastina</taxon>
        <taxon>Trypanosomatida</taxon>
        <taxon>Trypanosomatidae</taxon>
        <taxon>Trypanosoma</taxon>
        <taxon>Schizotrypanum</taxon>
    </lineage>
</organism>
<reference evidence="2 3" key="1">
    <citation type="journal article" date="2019" name="Genome Biol. Evol.">
        <title>Nanopore Sequencing Significantly Improves Genome Assembly of the Protozoan Parasite Trypanosoma cruzi.</title>
        <authorList>
            <person name="Diaz-Viraque F."/>
            <person name="Pita S."/>
            <person name="Greif G."/>
            <person name="de Souza R.C.M."/>
            <person name="Iraola G."/>
            <person name="Robello C."/>
        </authorList>
    </citation>
    <scope>NUCLEOTIDE SEQUENCE [LARGE SCALE GENOMIC DNA]</scope>
    <source>
        <strain evidence="2 3">Berenice</strain>
    </source>
</reference>
<accession>A0A7J6Y4K2</accession>
<dbReference type="VEuPathDB" id="TriTrypDB:ECC02_005748"/>
<protein>
    <submittedName>
        <fullName evidence="2">Uncharacterized protein</fullName>
    </submittedName>
</protein>